<keyword evidence="1" id="KW-1133">Transmembrane helix</keyword>
<feature type="transmembrane region" description="Helical" evidence="1">
    <location>
        <begin position="153"/>
        <end position="172"/>
    </location>
</feature>
<evidence type="ECO:0000313" key="3">
    <source>
        <dbReference type="Proteomes" id="UP000290289"/>
    </source>
</evidence>
<dbReference type="AlphaFoldDB" id="A0A498HDQ2"/>
<reference evidence="2 3" key="1">
    <citation type="submission" date="2018-10" db="EMBL/GenBank/DDBJ databases">
        <title>A high-quality apple genome assembly.</title>
        <authorList>
            <person name="Hu J."/>
        </authorList>
    </citation>
    <scope>NUCLEOTIDE SEQUENCE [LARGE SCALE GENOMIC DNA]</scope>
    <source>
        <strain evidence="3">cv. HFTH1</strain>
        <tissue evidence="2">Young leaf</tissue>
    </source>
</reference>
<comment type="caution">
    <text evidence="2">The sequence shown here is derived from an EMBL/GenBank/DDBJ whole genome shotgun (WGS) entry which is preliminary data.</text>
</comment>
<dbReference type="GO" id="GO:0005743">
    <property type="term" value="C:mitochondrial inner membrane"/>
    <property type="evidence" value="ECO:0007669"/>
    <property type="project" value="TreeGrafter"/>
</dbReference>
<dbReference type="GO" id="GO:0006813">
    <property type="term" value="P:potassium ion transport"/>
    <property type="evidence" value="ECO:0007669"/>
    <property type="project" value="TreeGrafter"/>
</dbReference>
<dbReference type="Proteomes" id="UP000290289">
    <property type="component" value="Chromosome 17"/>
</dbReference>
<sequence length="281" mass="31605">MRARVIVFPVRGRNWCFSRSVEPLVSDSASSPPSQTPSTLKGLWKKYNSNANDKAIANPLAVNAELLIDFVSTKMNIAWIGLEKSPQGSFKNKIHGLGLKLLSRVKPSEIFLKSISNEVTGVEVKYPSSLNAQHVRRRLRHIAMRGSIIHRKYLYGSVTLLPLTSACAVLPLPNIPFFWCLFRTYSHWRALKGSEKLLKLVSDSSVAPSSTTDGNKKEHIDSQRGSKEIFNSPYVLQPSKELEELLRHGGEREGLKECAILDICKIYDLNTHDVLKYRDSM</sequence>
<dbReference type="PANTHER" id="PTHR28062">
    <property type="entry name" value="K+-H+ EXCHANGE-LIKE PROTEIN"/>
    <property type="match status" value="1"/>
</dbReference>
<keyword evidence="1" id="KW-0472">Membrane</keyword>
<accession>A0A498HDQ2</accession>
<dbReference type="OrthoDB" id="5562676at2759"/>
<dbReference type="PANTHER" id="PTHR28062:SF1">
    <property type="entry name" value="TRANSMEMBRANE PROTEIN"/>
    <property type="match status" value="1"/>
</dbReference>
<dbReference type="GO" id="GO:1902600">
    <property type="term" value="P:proton transmembrane transport"/>
    <property type="evidence" value="ECO:0007669"/>
    <property type="project" value="TreeGrafter"/>
</dbReference>
<dbReference type="Pfam" id="PF10173">
    <property type="entry name" value="Mit_KHE1"/>
    <property type="match status" value="1"/>
</dbReference>
<dbReference type="Gramene" id="mRNA:MD17G0135600">
    <property type="protein sequence ID" value="mRNA:MD17G0135600"/>
    <property type="gene ID" value="MD17G0135600"/>
</dbReference>
<dbReference type="InterPro" id="IPR018786">
    <property type="entry name" value="Mit_KHE1"/>
</dbReference>
<organism evidence="2 3">
    <name type="scientific">Malus domestica</name>
    <name type="common">Apple</name>
    <name type="synonym">Pyrus malus</name>
    <dbReference type="NCBI Taxonomy" id="3750"/>
    <lineage>
        <taxon>Eukaryota</taxon>
        <taxon>Viridiplantae</taxon>
        <taxon>Streptophyta</taxon>
        <taxon>Embryophyta</taxon>
        <taxon>Tracheophyta</taxon>
        <taxon>Spermatophyta</taxon>
        <taxon>Magnoliopsida</taxon>
        <taxon>eudicotyledons</taxon>
        <taxon>Gunneridae</taxon>
        <taxon>Pentapetalae</taxon>
        <taxon>rosids</taxon>
        <taxon>fabids</taxon>
        <taxon>Rosales</taxon>
        <taxon>Rosaceae</taxon>
        <taxon>Amygdaloideae</taxon>
        <taxon>Maleae</taxon>
        <taxon>Malus</taxon>
    </lineage>
</organism>
<evidence type="ECO:0000256" key="1">
    <source>
        <dbReference type="SAM" id="Phobius"/>
    </source>
</evidence>
<gene>
    <name evidence="2" type="ORF">DVH24_027712</name>
</gene>
<keyword evidence="1" id="KW-0812">Transmembrane</keyword>
<dbReference type="EMBL" id="RDQH01000343">
    <property type="protein sequence ID" value="RXH67565.1"/>
    <property type="molecule type" value="Genomic_DNA"/>
</dbReference>
<evidence type="ECO:0000313" key="2">
    <source>
        <dbReference type="EMBL" id="RXH67565.1"/>
    </source>
</evidence>
<protein>
    <submittedName>
        <fullName evidence="2">Uncharacterized protein</fullName>
    </submittedName>
</protein>
<keyword evidence="3" id="KW-1185">Reference proteome</keyword>
<proteinExistence type="predicted"/>
<name>A0A498HDQ2_MALDO</name>
<dbReference type="STRING" id="3750.A0A498HDQ2"/>